<evidence type="ECO:0000256" key="7">
    <source>
        <dbReference type="ARBA" id="ARBA00023136"/>
    </source>
</evidence>
<dbReference type="GO" id="GO:0016887">
    <property type="term" value="F:ATP hydrolysis activity"/>
    <property type="evidence" value="ECO:0007669"/>
    <property type="project" value="InterPro"/>
</dbReference>
<dbReference type="GO" id="GO:0042626">
    <property type="term" value="F:ATPase-coupled transmembrane transporter activity"/>
    <property type="evidence" value="ECO:0007669"/>
    <property type="project" value="TreeGrafter"/>
</dbReference>
<name>X1DRE1_9ZZZZ</name>
<dbReference type="GO" id="GO:0043190">
    <property type="term" value="C:ATP-binding cassette (ABC) transporter complex"/>
    <property type="evidence" value="ECO:0007669"/>
    <property type="project" value="TreeGrafter"/>
</dbReference>
<reference evidence="9" key="1">
    <citation type="journal article" date="2014" name="Front. Microbiol.">
        <title>High frequency of phylogenetically diverse reductive dehalogenase-homologous genes in deep subseafloor sedimentary metagenomes.</title>
        <authorList>
            <person name="Kawai M."/>
            <person name="Futagami T."/>
            <person name="Toyoda A."/>
            <person name="Takaki Y."/>
            <person name="Nishi S."/>
            <person name="Hori S."/>
            <person name="Arai W."/>
            <person name="Tsubouchi T."/>
            <person name="Morono Y."/>
            <person name="Uchiyama I."/>
            <person name="Ito T."/>
            <person name="Fujiyama A."/>
            <person name="Inagaki F."/>
            <person name="Takami H."/>
        </authorList>
    </citation>
    <scope>NUCLEOTIDE SEQUENCE</scope>
    <source>
        <strain evidence="9">Expedition CK06-06</strain>
    </source>
</reference>
<dbReference type="Gene3D" id="3.40.50.300">
    <property type="entry name" value="P-loop containing nucleotide triphosphate hydrolases"/>
    <property type="match status" value="1"/>
</dbReference>
<accession>X1DRE1</accession>
<feature type="domain" description="ABC transporter" evidence="8">
    <location>
        <begin position="1"/>
        <end position="203"/>
    </location>
</feature>
<protein>
    <recommendedName>
        <fullName evidence="8">ABC transporter domain-containing protein</fullName>
    </recommendedName>
</protein>
<keyword evidence="6" id="KW-1278">Translocase</keyword>
<evidence type="ECO:0000259" key="8">
    <source>
        <dbReference type="PROSITE" id="PS50893"/>
    </source>
</evidence>
<evidence type="ECO:0000256" key="1">
    <source>
        <dbReference type="ARBA" id="ARBA00004202"/>
    </source>
</evidence>
<dbReference type="InterPro" id="IPR003439">
    <property type="entry name" value="ABC_transporter-like_ATP-bd"/>
</dbReference>
<dbReference type="InterPro" id="IPR050095">
    <property type="entry name" value="ECF_ABC_transporter_ATP-bd"/>
</dbReference>
<dbReference type="AlphaFoldDB" id="X1DRE1"/>
<evidence type="ECO:0000313" key="9">
    <source>
        <dbReference type="EMBL" id="GAH22752.1"/>
    </source>
</evidence>
<evidence type="ECO:0000256" key="3">
    <source>
        <dbReference type="ARBA" id="ARBA00022475"/>
    </source>
</evidence>
<keyword evidence="5" id="KW-0067">ATP-binding</keyword>
<dbReference type="SUPFAM" id="SSF52540">
    <property type="entry name" value="P-loop containing nucleoside triphosphate hydrolases"/>
    <property type="match status" value="1"/>
</dbReference>
<evidence type="ECO:0000256" key="5">
    <source>
        <dbReference type="ARBA" id="ARBA00022840"/>
    </source>
</evidence>
<sequence>CYLLTGPCGSGKTTLALLLKGLLLPASGKILLKNDSISLSSFQRSIGLAFQSPEEQFFKETVEEEVAFGPTMLKLNRIEERVKGGLNTTGLLYEKFSRSSPFALSSGEQRRLAIASIIACEPSWYIFDEPTAGLDLEGRSKIIELIKNLMKEKKTVIIISQELERFIDLCDEIIVLEKGRLKLKTDTRTFLEEEKLDEIEHSLPYHIKVLRILRKRGWDIPVSITDPQEAADIIADYEL</sequence>
<dbReference type="CDD" id="cd03225">
    <property type="entry name" value="ABC_cobalt_CbiO_domain1"/>
    <property type="match status" value="1"/>
</dbReference>
<feature type="non-terminal residue" evidence="9">
    <location>
        <position position="1"/>
    </location>
</feature>
<dbReference type="EMBL" id="BARU01000603">
    <property type="protein sequence ID" value="GAH22752.1"/>
    <property type="molecule type" value="Genomic_DNA"/>
</dbReference>
<dbReference type="PANTHER" id="PTHR43553:SF27">
    <property type="entry name" value="ENERGY-COUPLING FACTOR TRANSPORTER ATP-BINDING PROTEIN ECFA2"/>
    <property type="match status" value="1"/>
</dbReference>
<evidence type="ECO:0000256" key="2">
    <source>
        <dbReference type="ARBA" id="ARBA00022448"/>
    </source>
</evidence>
<dbReference type="InterPro" id="IPR027417">
    <property type="entry name" value="P-loop_NTPase"/>
</dbReference>
<dbReference type="InterPro" id="IPR017871">
    <property type="entry name" value="ABC_transporter-like_CS"/>
</dbReference>
<comment type="caution">
    <text evidence="9">The sequence shown here is derived from an EMBL/GenBank/DDBJ whole genome shotgun (WGS) entry which is preliminary data.</text>
</comment>
<evidence type="ECO:0000256" key="4">
    <source>
        <dbReference type="ARBA" id="ARBA00022741"/>
    </source>
</evidence>
<keyword evidence="2" id="KW-0813">Transport</keyword>
<dbReference type="PANTHER" id="PTHR43553">
    <property type="entry name" value="HEAVY METAL TRANSPORTER"/>
    <property type="match status" value="1"/>
</dbReference>
<evidence type="ECO:0000256" key="6">
    <source>
        <dbReference type="ARBA" id="ARBA00022967"/>
    </source>
</evidence>
<comment type="subcellular location">
    <subcellularLocation>
        <location evidence="1">Cell membrane</location>
        <topology evidence="1">Peripheral membrane protein</topology>
    </subcellularLocation>
</comment>
<proteinExistence type="predicted"/>
<organism evidence="9">
    <name type="scientific">marine sediment metagenome</name>
    <dbReference type="NCBI Taxonomy" id="412755"/>
    <lineage>
        <taxon>unclassified sequences</taxon>
        <taxon>metagenomes</taxon>
        <taxon>ecological metagenomes</taxon>
    </lineage>
</organism>
<keyword evidence="3" id="KW-1003">Cell membrane</keyword>
<dbReference type="SMART" id="SM00382">
    <property type="entry name" value="AAA"/>
    <property type="match status" value="1"/>
</dbReference>
<gene>
    <name evidence="9" type="ORF">S03H2_01927</name>
</gene>
<keyword evidence="4" id="KW-0547">Nucleotide-binding</keyword>
<dbReference type="Pfam" id="PF00005">
    <property type="entry name" value="ABC_tran"/>
    <property type="match status" value="1"/>
</dbReference>
<keyword evidence="7" id="KW-0472">Membrane</keyword>
<dbReference type="GO" id="GO:0005524">
    <property type="term" value="F:ATP binding"/>
    <property type="evidence" value="ECO:0007669"/>
    <property type="project" value="UniProtKB-KW"/>
</dbReference>
<dbReference type="PROSITE" id="PS00211">
    <property type="entry name" value="ABC_TRANSPORTER_1"/>
    <property type="match status" value="1"/>
</dbReference>
<dbReference type="InterPro" id="IPR015856">
    <property type="entry name" value="ABC_transpr_CbiO/EcfA_su"/>
</dbReference>
<dbReference type="InterPro" id="IPR003593">
    <property type="entry name" value="AAA+_ATPase"/>
</dbReference>
<dbReference type="PROSITE" id="PS50893">
    <property type="entry name" value="ABC_TRANSPORTER_2"/>
    <property type="match status" value="1"/>
</dbReference>